<keyword evidence="9" id="KW-0430">Lectin</keyword>
<feature type="signal peptide" evidence="21">
    <location>
        <begin position="1"/>
        <end position="19"/>
    </location>
</feature>
<evidence type="ECO:0000256" key="14">
    <source>
        <dbReference type="ARBA" id="ARBA00023136"/>
    </source>
</evidence>
<dbReference type="InterPro" id="IPR001220">
    <property type="entry name" value="Legume_lectin_dom"/>
</dbReference>
<comment type="caution">
    <text evidence="23">The sequence shown here is derived from an EMBL/GenBank/DDBJ whole genome shotgun (WGS) entry which is preliminary data.</text>
</comment>
<evidence type="ECO:0000256" key="3">
    <source>
        <dbReference type="ARBA" id="ARBA00010217"/>
    </source>
</evidence>
<dbReference type="FunFam" id="1.10.510.10:FF:000108">
    <property type="entry name" value="L-type lectin-domain containing receptor kinase S.4"/>
    <property type="match status" value="1"/>
</dbReference>
<name>A0A9Q0KH57_9MAGN</name>
<evidence type="ECO:0000256" key="17">
    <source>
        <dbReference type="ARBA" id="ARBA00047899"/>
    </source>
</evidence>
<evidence type="ECO:0000256" key="13">
    <source>
        <dbReference type="ARBA" id="ARBA00022989"/>
    </source>
</evidence>
<evidence type="ECO:0000313" key="24">
    <source>
        <dbReference type="Proteomes" id="UP001141806"/>
    </source>
</evidence>
<dbReference type="InterPro" id="IPR011009">
    <property type="entry name" value="Kinase-like_dom_sf"/>
</dbReference>
<evidence type="ECO:0000256" key="11">
    <source>
        <dbReference type="ARBA" id="ARBA00022777"/>
    </source>
</evidence>
<reference evidence="23" key="1">
    <citation type="journal article" date="2023" name="Plant J.">
        <title>The genome of the king protea, Protea cynaroides.</title>
        <authorList>
            <person name="Chang J."/>
            <person name="Duong T.A."/>
            <person name="Schoeman C."/>
            <person name="Ma X."/>
            <person name="Roodt D."/>
            <person name="Barker N."/>
            <person name="Li Z."/>
            <person name="Van de Peer Y."/>
            <person name="Mizrachi E."/>
        </authorList>
    </citation>
    <scope>NUCLEOTIDE SEQUENCE</scope>
    <source>
        <tissue evidence="23">Young leaves</tissue>
    </source>
</reference>
<dbReference type="EC" id="2.7.11.1" evidence="4"/>
<dbReference type="PROSITE" id="PS00108">
    <property type="entry name" value="PROTEIN_KINASE_ST"/>
    <property type="match status" value="1"/>
</dbReference>
<evidence type="ECO:0000256" key="20">
    <source>
        <dbReference type="SAM" id="Phobius"/>
    </source>
</evidence>
<keyword evidence="11" id="KW-0418">Kinase</keyword>
<dbReference type="EMBL" id="JAMYWD010000005">
    <property type="protein sequence ID" value="KAJ4970194.1"/>
    <property type="molecule type" value="Genomic_DNA"/>
</dbReference>
<dbReference type="InterPro" id="IPR013320">
    <property type="entry name" value="ConA-like_dom_sf"/>
</dbReference>
<keyword evidence="24" id="KW-1185">Reference proteome</keyword>
<dbReference type="CDD" id="cd06899">
    <property type="entry name" value="lectin_legume_LecRK_Arcelin_ConA"/>
    <property type="match status" value="1"/>
</dbReference>
<dbReference type="Proteomes" id="UP001141806">
    <property type="component" value="Unassembled WGS sequence"/>
</dbReference>
<dbReference type="OrthoDB" id="543442at2759"/>
<evidence type="ECO:0000256" key="15">
    <source>
        <dbReference type="ARBA" id="ARBA00023170"/>
    </source>
</evidence>
<dbReference type="Pfam" id="PF00069">
    <property type="entry name" value="Pkinase"/>
    <property type="match status" value="1"/>
</dbReference>
<dbReference type="GO" id="GO:0005524">
    <property type="term" value="F:ATP binding"/>
    <property type="evidence" value="ECO:0007669"/>
    <property type="project" value="UniProtKB-KW"/>
</dbReference>
<dbReference type="FunFam" id="2.60.120.200:FF:000051">
    <property type="entry name" value="L-type lectin-domain containing receptor kinase V.9"/>
    <property type="match status" value="1"/>
</dbReference>
<feature type="chain" id="PRO_5040241864" description="non-specific serine/threonine protein kinase" evidence="21">
    <location>
        <begin position="20"/>
        <end position="675"/>
    </location>
</feature>
<keyword evidence="14 20" id="KW-0472">Membrane</keyword>
<comment type="catalytic activity">
    <reaction evidence="17">
        <text>L-threonyl-[protein] + ATP = O-phospho-L-threonyl-[protein] + ADP + H(+)</text>
        <dbReference type="Rhea" id="RHEA:46608"/>
        <dbReference type="Rhea" id="RHEA-COMP:11060"/>
        <dbReference type="Rhea" id="RHEA-COMP:11605"/>
        <dbReference type="ChEBI" id="CHEBI:15378"/>
        <dbReference type="ChEBI" id="CHEBI:30013"/>
        <dbReference type="ChEBI" id="CHEBI:30616"/>
        <dbReference type="ChEBI" id="CHEBI:61977"/>
        <dbReference type="ChEBI" id="CHEBI:456216"/>
        <dbReference type="EC" id="2.7.11.1"/>
    </reaction>
</comment>
<evidence type="ECO:0000256" key="10">
    <source>
        <dbReference type="ARBA" id="ARBA00022741"/>
    </source>
</evidence>
<evidence type="ECO:0000256" key="2">
    <source>
        <dbReference type="ARBA" id="ARBA00008536"/>
    </source>
</evidence>
<dbReference type="Gene3D" id="1.10.510.10">
    <property type="entry name" value="Transferase(Phosphotransferase) domain 1"/>
    <property type="match status" value="1"/>
</dbReference>
<keyword evidence="7 20" id="KW-0812">Transmembrane</keyword>
<organism evidence="23 24">
    <name type="scientific">Protea cynaroides</name>
    <dbReference type="NCBI Taxonomy" id="273540"/>
    <lineage>
        <taxon>Eukaryota</taxon>
        <taxon>Viridiplantae</taxon>
        <taxon>Streptophyta</taxon>
        <taxon>Embryophyta</taxon>
        <taxon>Tracheophyta</taxon>
        <taxon>Spermatophyta</taxon>
        <taxon>Magnoliopsida</taxon>
        <taxon>Proteales</taxon>
        <taxon>Proteaceae</taxon>
        <taxon>Protea</taxon>
    </lineage>
</organism>
<feature type="transmembrane region" description="Helical" evidence="20">
    <location>
        <begin position="291"/>
        <end position="310"/>
    </location>
</feature>
<keyword evidence="10" id="KW-0547">Nucleotide-binding</keyword>
<dbReference type="PROSITE" id="PS50011">
    <property type="entry name" value="PROTEIN_KINASE_DOM"/>
    <property type="match status" value="1"/>
</dbReference>
<comment type="similarity">
    <text evidence="2">In the N-terminal section; belongs to the leguminous lectin family.</text>
</comment>
<keyword evidence="13 20" id="KW-1133">Transmembrane helix</keyword>
<feature type="region of interest" description="Disordered" evidence="19">
    <location>
        <begin position="655"/>
        <end position="675"/>
    </location>
</feature>
<evidence type="ECO:0000256" key="9">
    <source>
        <dbReference type="ARBA" id="ARBA00022734"/>
    </source>
</evidence>
<evidence type="ECO:0000256" key="16">
    <source>
        <dbReference type="ARBA" id="ARBA00023180"/>
    </source>
</evidence>
<keyword evidence="16" id="KW-0325">Glycoprotein</keyword>
<dbReference type="InterPro" id="IPR050528">
    <property type="entry name" value="L-type_Lectin-RKs"/>
</dbReference>
<evidence type="ECO:0000256" key="6">
    <source>
        <dbReference type="ARBA" id="ARBA00022679"/>
    </source>
</evidence>
<keyword evidence="6" id="KW-0808">Transferase</keyword>
<accession>A0A9Q0KH57</accession>
<evidence type="ECO:0000256" key="7">
    <source>
        <dbReference type="ARBA" id="ARBA00022692"/>
    </source>
</evidence>
<dbReference type="Gene3D" id="2.60.120.200">
    <property type="match status" value="1"/>
</dbReference>
<sequence>MFSIFKLTVLFLLARIGAASQEQEVSFTFNGFIGANLSLDGIAQITSNGLLILTNATRQHKGHAFYSNEIQFFDPSSSGDTASLSFSTTFVFAIVSEYSDLGGHGTAFVIAPTRGLPSARPSAYLGLFNETNIGNSTDHVFAVELDTMENKEFNNINGNHVGIDINGLQSVASAPASYFDKNGQSLNLTLISGKTMQVWVDYNGVKKQLNVTLAPLNVPKPTIPLLSMSRDLSPIMRETMFVGLSASTGSFLTSHYVLGWSFKLNGKAEEINLSQLPKLPRRSPKKKPTILTIRLLIIAVALVLAMIFGIQITVKRKRKFAEVFEEWELEYAPHRFKYKDLYVATKGFKEKELLSFGGFGRMYRGVLPTSKIEVAVKKVSHESRQGMREFVAEIVSIGQLRHQNLVTLLGYCRRKGELILVYEYMPNGSLDKLLFDPSMQVLKWGQRFRIIRGVASALFYLHEEWKQVVVHRDVKSSNILLDREMNGKLGDFGLSRLYDHGSDPQTTHVVGTLGYLAPELSKTGKTKPSIDVFAYGAFILEVACGRKPIEPRALVEDQVLVDMVFSRWSKGTILDSVDPKLGTNYVEKEMVLVLKLGLLCSHCVPAARPTMRQIVQYLDGELAEPDLSSLCLSANGITFVNGEGFEDHIITSYPSSTDKITPSPPISNAQLSGGR</sequence>
<evidence type="ECO:0000256" key="8">
    <source>
        <dbReference type="ARBA" id="ARBA00022729"/>
    </source>
</evidence>
<keyword evidence="12" id="KW-0067">ATP-binding</keyword>
<feature type="domain" description="Protein kinase" evidence="22">
    <location>
        <begin position="348"/>
        <end position="627"/>
    </location>
</feature>
<evidence type="ECO:0000256" key="18">
    <source>
        <dbReference type="ARBA" id="ARBA00048679"/>
    </source>
</evidence>
<dbReference type="FunFam" id="3.30.200.20:FF:000112">
    <property type="entry name" value="Lectin-domain containing receptor kinase A4.3"/>
    <property type="match status" value="1"/>
</dbReference>
<keyword evidence="8 21" id="KW-0732">Signal</keyword>
<gene>
    <name evidence="23" type="ORF">NE237_003293</name>
</gene>
<dbReference type="Pfam" id="PF00139">
    <property type="entry name" value="Lectin_legB"/>
    <property type="match status" value="1"/>
</dbReference>
<dbReference type="InterPro" id="IPR008271">
    <property type="entry name" value="Ser/Thr_kinase_AS"/>
</dbReference>
<dbReference type="AlphaFoldDB" id="A0A9Q0KH57"/>
<evidence type="ECO:0000256" key="5">
    <source>
        <dbReference type="ARBA" id="ARBA00022527"/>
    </source>
</evidence>
<protein>
    <recommendedName>
        <fullName evidence="4">non-specific serine/threonine protein kinase</fullName>
        <ecNumber evidence="4">2.7.11.1</ecNumber>
    </recommendedName>
</protein>
<proteinExistence type="inferred from homology"/>
<dbReference type="GO" id="GO:0016020">
    <property type="term" value="C:membrane"/>
    <property type="evidence" value="ECO:0007669"/>
    <property type="project" value="UniProtKB-SubCell"/>
</dbReference>
<comment type="similarity">
    <text evidence="3">In the C-terminal section; belongs to the protein kinase superfamily. Ser/Thr protein kinase family.</text>
</comment>
<evidence type="ECO:0000256" key="1">
    <source>
        <dbReference type="ARBA" id="ARBA00004479"/>
    </source>
</evidence>
<evidence type="ECO:0000256" key="12">
    <source>
        <dbReference type="ARBA" id="ARBA00022840"/>
    </source>
</evidence>
<dbReference type="SUPFAM" id="SSF56112">
    <property type="entry name" value="Protein kinase-like (PK-like)"/>
    <property type="match status" value="1"/>
</dbReference>
<dbReference type="SUPFAM" id="SSF49899">
    <property type="entry name" value="Concanavalin A-like lectins/glucanases"/>
    <property type="match status" value="1"/>
</dbReference>
<dbReference type="GO" id="GO:0004674">
    <property type="term" value="F:protein serine/threonine kinase activity"/>
    <property type="evidence" value="ECO:0007669"/>
    <property type="project" value="UniProtKB-KW"/>
</dbReference>
<dbReference type="InterPro" id="IPR000719">
    <property type="entry name" value="Prot_kinase_dom"/>
</dbReference>
<evidence type="ECO:0000256" key="19">
    <source>
        <dbReference type="SAM" id="MobiDB-lite"/>
    </source>
</evidence>
<dbReference type="PANTHER" id="PTHR27007">
    <property type="match status" value="1"/>
</dbReference>
<dbReference type="GO" id="GO:0030246">
    <property type="term" value="F:carbohydrate binding"/>
    <property type="evidence" value="ECO:0007669"/>
    <property type="project" value="UniProtKB-KW"/>
</dbReference>
<comment type="subcellular location">
    <subcellularLocation>
        <location evidence="1">Membrane</location>
        <topology evidence="1">Single-pass type I membrane protein</topology>
    </subcellularLocation>
</comment>
<keyword evidence="15" id="KW-0675">Receptor</keyword>
<dbReference type="Gene3D" id="3.30.200.20">
    <property type="entry name" value="Phosphorylase Kinase, domain 1"/>
    <property type="match status" value="1"/>
</dbReference>
<comment type="catalytic activity">
    <reaction evidence="18">
        <text>L-seryl-[protein] + ATP = O-phospho-L-seryl-[protein] + ADP + H(+)</text>
        <dbReference type="Rhea" id="RHEA:17989"/>
        <dbReference type="Rhea" id="RHEA-COMP:9863"/>
        <dbReference type="Rhea" id="RHEA-COMP:11604"/>
        <dbReference type="ChEBI" id="CHEBI:15378"/>
        <dbReference type="ChEBI" id="CHEBI:29999"/>
        <dbReference type="ChEBI" id="CHEBI:30616"/>
        <dbReference type="ChEBI" id="CHEBI:83421"/>
        <dbReference type="ChEBI" id="CHEBI:456216"/>
        <dbReference type="EC" id="2.7.11.1"/>
    </reaction>
</comment>
<evidence type="ECO:0000256" key="21">
    <source>
        <dbReference type="SAM" id="SignalP"/>
    </source>
</evidence>
<keyword evidence="5" id="KW-0723">Serine/threonine-protein kinase</keyword>
<evidence type="ECO:0000259" key="22">
    <source>
        <dbReference type="PROSITE" id="PS50011"/>
    </source>
</evidence>
<evidence type="ECO:0000256" key="4">
    <source>
        <dbReference type="ARBA" id="ARBA00012513"/>
    </source>
</evidence>
<evidence type="ECO:0000313" key="23">
    <source>
        <dbReference type="EMBL" id="KAJ4970194.1"/>
    </source>
</evidence>
<dbReference type="SMART" id="SM00220">
    <property type="entry name" value="S_TKc"/>
    <property type="match status" value="1"/>
</dbReference>